<evidence type="ECO:0000256" key="1">
    <source>
        <dbReference type="ARBA" id="ARBA00022505"/>
    </source>
</evidence>
<dbReference type="OrthoDB" id="9795587at2"/>
<dbReference type="PATRIC" id="fig|1029756.8.peg.3628"/>
<keyword evidence="9" id="KW-1185">Reference proteome</keyword>
<sequence length="359" mass="40011">MVLLGREGSRPLSSLAAPLENRRNHAERTERGKVRQTQNEVCPVLIRQADDIRPYEITPKSLYLGRRELMTGGIAAAALAMAPGDPAWATALEARKGPFSTDEPQTRRADVLSYNNFYEFGSGKDDPAANAASLTTAPWSVEIGGLVAKPATYALEDLLKPATLEERIYRLRCVEGWSMVIPWIGFPLADLISRVEPLGSAKYVTFETLVRPDEMPGQRGLFQPLDWPYREGLRLDEAKHPLTILAVGMYGETLPNQNGAPLRLVVPWKYGFKSIKSIVRIAFVEAQPKTTWEEMASHEYGFYSNVNPEVDHPRWSQATERRIGEGSGLLAKRRPTLMFNGYGDEVAGLYAGMDLRANY</sequence>
<dbReference type="GO" id="GO:0016672">
    <property type="term" value="F:oxidoreductase activity, acting on a sulfur group of donors, quinone or similar compound as acceptor"/>
    <property type="evidence" value="ECO:0007669"/>
    <property type="project" value="UniProtKB-UniRule"/>
</dbReference>
<organism evidence="8 9">
    <name type="scientific">Hyphomicrobium nitrativorans NL23</name>
    <dbReference type="NCBI Taxonomy" id="1029756"/>
    <lineage>
        <taxon>Bacteria</taxon>
        <taxon>Pseudomonadati</taxon>
        <taxon>Pseudomonadota</taxon>
        <taxon>Alphaproteobacteria</taxon>
        <taxon>Hyphomicrobiales</taxon>
        <taxon>Hyphomicrobiaceae</taxon>
        <taxon>Hyphomicrobium</taxon>
    </lineage>
</organism>
<proteinExistence type="inferred from homology"/>
<feature type="binding site" evidence="5">
    <location>
        <position position="263"/>
    </location>
    <ligand>
        <name>Mo-molybdopterin</name>
        <dbReference type="ChEBI" id="CHEBI:71302"/>
    </ligand>
</feature>
<dbReference type="PANTHER" id="PTHR43032:SF3">
    <property type="entry name" value="PROTEIN-METHIONINE-SULFOXIDE REDUCTASE CATALYTIC SUBUNIT MSRP"/>
    <property type="match status" value="1"/>
</dbReference>
<comment type="cofactor">
    <cofactor evidence="5">
        <name>Mo-molybdopterin</name>
        <dbReference type="ChEBI" id="CHEBI:71302"/>
    </cofactor>
    <text evidence="5">Binds 1 Mo-molybdopterin (Mo-MPT) cofactor per subunit.</text>
</comment>
<keyword evidence="2 5" id="KW-0479">Metal-binding</keyword>
<evidence type="ECO:0000256" key="5">
    <source>
        <dbReference type="HAMAP-Rule" id="MF_01206"/>
    </source>
</evidence>
<dbReference type="Proteomes" id="UP000018542">
    <property type="component" value="Chromosome"/>
</dbReference>
<dbReference type="AlphaFoldDB" id="V5SIJ5"/>
<dbReference type="InterPro" id="IPR000572">
    <property type="entry name" value="OxRdtase_Mopterin-bd_dom"/>
</dbReference>
<dbReference type="KEGG" id="hni:W911_17445"/>
<comment type="similarity">
    <text evidence="5">Belongs to the MsrP family.</text>
</comment>
<evidence type="ECO:0000256" key="4">
    <source>
        <dbReference type="ARBA" id="ARBA00023002"/>
    </source>
</evidence>
<dbReference type="HOGENOM" id="CLU_045520_0_0_5"/>
<comment type="catalytic activity">
    <reaction evidence="5">
        <text>L-methionyl-[protein] + a quinone + H2O = L-methionyl-(R)-S-oxide-[protein] + a quinol</text>
        <dbReference type="Rhea" id="RHEA:51296"/>
        <dbReference type="Rhea" id="RHEA-COMP:12313"/>
        <dbReference type="Rhea" id="RHEA-COMP:12314"/>
        <dbReference type="ChEBI" id="CHEBI:15377"/>
        <dbReference type="ChEBI" id="CHEBI:16044"/>
        <dbReference type="ChEBI" id="CHEBI:24646"/>
        <dbReference type="ChEBI" id="CHEBI:45764"/>
        <dbReference type="ChEBI" id="CHEBI:132124"/>
    </reaction>
</comment>
<dbReference type="STRING" id="1029756.W911_17445"/>
<dbReference type="EC" id="1.8.5.-" evidence="5"/>
<feature type="binding site" evidence="5">
    <location>
        <position position="258"/>
    </location>
    <ligand>
        <name>Mo-molybdopterin</name>
        <dbReference type="ChEBI" id="CHEBI:71302"/>
    </ligand>
</feature>
<accession>V5SIJ5</accession>
<dbReference type="EMBL" id="CP006912">
    <property type="protein sequence ID" value="AHB49774.1"/>
    <property type="molecule type" value="Genomic_DNA"/>
</dbReference>
<feature type="binding site" evidence="5">
    <location>
        <position position="173"/>
    </location>
    <ligand>
        <name>Mo-molybdopterin</name>
        <dbReference type="ChEBI" id="CHEBI:71302"/>
    </ligand>
    <ligandPart>
        <name>Mo</name>
        <dbReference type="ChEBI" id="CHEBI:28685"/>
    </ligandPart>
</feature>
<dbReference type="Gene3D" id="3.90.420.10">
    <property type="entry name" value="Oxidoreductase, molybdopterin-binding domain"/>
    <property type="match status" value="1"/>
</dbReference>
<feature type="binding site" evidence="5">
    <location>
        <begin position="118"/>
        <end position="119"/>
    </location>
    <ligand>
        <name>Mo-molybdopterin</name>
        <dbReference type="ChEBI" id="CHEBI:71302"/>
    </ligand>
</feature>
<dbReference type="NCBIfam" id="NF003767">
    <property type="entry name" value="PRK05363.1"/>
    <property type="match status" value="1"/>
</dbReference>
<comment type="catalytic activity">
    <reaction evidence="5">
        <text>L-methionyl-[protein] + a quinone + H2O = L-methionyl-(S)-S-oxide-[protein] + a quinol</text>
        <dbReference type="Rhea" id="RHEA:51292"/>
        <dbReference type="Rhea" id="RHEA-COMP:12313"/>
        <dbReference type="Rhea" id="RHEA-COMP:12315"/>
        <dbReference type="ChEBI" id="CHEBI:15377"/>
        <dbReference type="ChEBI" id="CHEBI:16044"/>
        <dbReference type="ChEBI" id="CHEBI:24646"/>
        <dbReference type="ChEBI" id="CHEBI:44120"/>
        <dbReference type="ChEBI" id="CHEBI:132124"/>
    </reaction>
</comment>
<protein>
    <recommendedName>
        <fullName evidence="5">Protein-methionine-sulfoxide reductase catalytic subunit MsrP</fullName>
        <ecNumber evidence="5">1.8.5.-</ecNumber>
    </recommendedName>
</protein>
<feature type="domain" description="Oxidoreductase molybdopterin-binding" evidence="7">
    <location>
        <begin position="135"/>
        <end position="292"/>
    </location>
</feature>
<evidence type="ECO:0000256" key="3">
    <source>
        <dbReference type="ARBA" id="ARBA00022729"/>
    </source>
</evidence>
<keyword evidence="4 5" id="KW-0560">Oxidoreductase</keyword>
<gene>
    <name evidence="5" type="primary">msrP</name>
    <name evidence="8" type="ORF">W911_17445</name>
</gene>
<dbReference type="GO" id="GO:0030091">
    <property type="term" value="P:protein repair"/>
    <property type="evidence" value="ECO:0007669"/>
    <property type="project" value="UniProtKB-UniRule"/>
</dbReference>
<dbReference type="InterPro" id="IPR022867">
    <property type="entry name" value="MsrP"/>
</dbReference>
<feature type="binding site" evidence="5">
    <location>
        <position position="208"/>
    </location>
    <ligand>
        <name>Mo-molybdopterin</name>
        <dbReference type="ChEBI" id="CHEBI:71302"/>
    </ligand>
</feature>
<dbReference type="HAMAP" id="MF_01206">
    <property type="entry name" value="MsrP"/>
    <property type="match status" value="1"/>
</dbReference>
<dbReference type="InterPro" id="IPR036374">
    <property type="entry name" value="OxRdtase_Mopterin-bd_sf"/>
</dbReference>
<name>V5SIJ5_9HYPH</name>
<dbReference type="Pfam" id="PF00174">
    <property type="entry name" value="Oxidored_molyb"/>
    <property type="match status" value="1"/>
</dbReference>
<feature type="region of interest" description="Disordered" evidence="6">
    <location>
        <begin position="1"/>
        <end position="35"/>
    </location>
</feature>
<dbReference type="PANTHER" id="PTHR43032">
    <property type="entry name" value="PROTEIN-METHIONINE-SULFOXIDE REDUCTASE"/>
    <property type="match status" value="1"/>
</dbReference>
<evidence type="ECO:0000313" key="8">
    <source>
        <dbReference type="EMBL" id="AHB49774.1"/>
    </source>
</evidence>
<comment type="function">
    <text evidence="5">Part of the MsrPQ system that repairs oxidized periplasmic proteins containing methionine sulfoxide residues (Met-O), using respiratory chain electrons. Thus protects these proteins from oxidative-stress damage caused by reactive species of oxygen and chlorine generated by the host defense mechanisms. MsrPQ is essential for the maintenance of envelope integrity under bleach stress, rescuing a wide series of structurally unrelated periplasmic proteins from methionine oxidation. The catalytic subunit MsrP is non-stereospecific, being able to reduce both (R-) and (S-) diastereoisomers of methionine sulfoxide.</text>
</comment>
<evidence type="ECO:0000256" key="2">
    <source>
        <dbReference type="ARBA" id="ARBA00022723"/>
    </source>
</evidence>
<evidence type="ECO:0000259" key="7">
    <source>
        <dbReference type="Pfam" id="PF00174"/>
    </source>
</evidence>
<feature type="binding site" evidence="5">
    <location>
        <begin position="274"/>
        <end position="276"/>
    </location>
    <ligand>
        <name>Mo-molybdopterin</name>
        <dbReference type="ChEBI" id="CHEBI:71302"/>
    </ligand>
</feature>
<keyword evidence="3 5" id="KW-0732">Signal</keyword>
<keyword evidence="1 5" id="KW-0500">Molybdenum</keyword>
<feature type="binding site" evidence="5">
    <location>
        <position position="115"/>
    </location>
    <ligand>
        <name>Mo-molybdopterin</name>
        <dbReference type="ChEBI" id="CHEBI:71302"/>
    </ligand>
</feature>
<reference evidence="8 9" key="1">
    <citation type="journal article" date="2014" name="Genome Announc.">
        <title>Complete Genome Sequence of Hyphomicrobium nitrativorans Strain NL23, a Denitrifying Bacterium Isolated from Biofilm of a Methanol-Fed Denitrification System Treating Seawater at the Montreal Biodome.</title>
        <authorList>
            <person name="Martineau C."/>
            <person name="Villeneuve C."/>
            <person name="Mauffrey F."/>
            <person name="Villemur R."/>
        </authorList>
    </citation>
    <scope>NUCLEOTIDE SEQUENCE [LARGE SCALE GENOMIC DNA]</scope>
    <source>
        <strain evidence="8">NL23</strain>
    </source>
</reference>
<dbReference type="GO" id="GO:0043546">
    <property type="term" value="F:molybdopterin cofactor binding"/>
    <property type="evidence" value="ECO:0007669"/>
    <property type="project" value="UniProtKB-UniRule"/>
</dbReference>
<dbReference type="SUPFAM" id="SSF56524">
    <property type="entry name" value="Oxidoreductase molybdopterin-binding domain"/>
    <property type="match status" value="1"/>
</dbReference>
<feature type="compositionally biased region" description="Basic and acidic residues" evidence="6">
    <location>
        <begin position="20"/>
        <end position="33"/>
    </location>
</feature>
<evidence type="ECO:0000313" key="9">
    <source>
        <dbReference type="Proteomes" id="UP000018542"/>
    </source>
</evidence>
<dbReference type="GO" id="GO:0046872">
    <property type="term" value="F:metal ion binding"/>
    <property type="evidence" value="ECO:0007669"/>
    <property type="project" value="UniProtKB-KW"/>
</dbReference>
<comment type="subunit">
    <text evidence="5">Heterodimer of a catalytic subunit (MsrP) and a heme-binding subunit (MsrQ).</text>
</comment>
<evidence type="ECO:0000256" key="6">
    <source>
        <dbReference type="SAM" id="MobiDB-lite"/>
    </source>
</evidence>